<evidence type="ECO:0000313" key="3">
    <source>
        <dbReference type="Proteomes" id="UP000748752"/>
    </source>
</evidence>
<evidence type="ECO:0000313" key="2">
    <source>
        <dbReference type="EMBL" id="MBK1630439.1"/>
    </source>
</evidence>
<dbReference type="SUPFAM" id="SSF54909">
    <property type="entry name" value="Dimeric alpha+beta barrel"/>
    <property type="match status" value="1"/>
</dbReference>
<dbReference type="InterPro" id="IPR050404">
    <property type="entry name" value="Heme-degrading_MO"/>
</dbReference>
<dbReference type="Pfam" id="PF03992">
    <property type="entry name" value="ABM"/>
    <property type="match status" value="1"/>
</dbReference>
<feature type="domain" description="ABM" evidence="1">
    <location>
        <begin position="2"/>
        <end position="93"/>
    </location>
</feature>
<dbReference type="PANTHER" id="PTHR34474">
    <property type="entry name" value="SIGNAL TRANSDUCTION PROTEIN TRAP"/>
    <property type="match status" value="1"/>
</dbReference>
<dbReference type="PROSITE" id="PS51725">
    <property type="entry name" value="ABM"/>
    <property type="match status" value="1"/>
</dbReference>
<dbReference type="Gene3D" id="3.30.70.100">
    <property type="match status" value="1"/>
</dbReference>
<keyword evidence="2" id="KW-0503">Monooxygenase</keyword>
<evidence type="ECO:0000259" key="1">
    <source>
        <dbReference type="PROSITE" id="PS51725"/>
    </source>
</evidence>
<comment type="caution">
    <text evidence="2">The sequence shown here is derived from an EMBL/GenBank/DDBJ whole genome shotgun (WGS) entry which is preliminary data.</text>
</comment>
<keyword evidence="3" id="KW-1185">Reference proteome</keyword>
<dbReference type="GO" id="GO:0004497">
    <property type="term" value="F:monooxygenase activity"/>
    <property type="evidence" value="ECO:0007669"/>
    <property type="project" value="UniProtKB-KW"/>
</dbReference>
<dbReference type="EMBL" id="NRRV01000012">
    <property type="protein sequence ID" value="MBK1630439.1"/>
    <property type="molecule type" value="Genomic_DNA"/>
</dbReference>
<gene>
    <name evidence="2" type="ORF">CKO31_06705</name>
</gene>
<dbReference type="PANTHER" id="PTHR34474:SF2">
    <property type="entry name" value="SIGNAL TRANSDUCTION PROTEIN TRAP"/>
    <property type="match status" value="1"/>
</dbReference>
<accession>A0ABS1CEX0</accession>
<dbReference type="Proteomes" id="UP000748752">
    <property type="component" value="Unassembled WGS sequence"/>
</dbReference>
<reference evidence="2 3" key="1">
    <citation type="journal article" date="2020" name="Microorganisms">
        <title>Osmotic Adaptation and Compatible Solute Biosynthesis of Phototrophic Bacteria as Revealed from Genome Analyses.</title>
        <authorList>
            <person name="Imhoff J.F."/>
            <person name="Rahn T."/>
            <person name="Kunzel S."/>
            <person name="Keller A."/>
            <person name="Neulinger S.C."/>
        </authorList>
    </citation>
    <scope>NUCLEOTIDE SEQUENCE [LARGE SCALE GENOMIC DNA]</scope>
    <source>
        <strain evidence="2 3">DSM 6210</strain>
    </source>
</reference>
<proteinExistence type="predicted"/>
<keyword evidence="2" id="KW-0560">Oxidoreductase</keyword>
<protein>
    <submittedName>
        <fullName evidence="2">Antibiotic biosynthesis monooxygenase</fullName>
    </submittedName>
</protein>
<sequence length="107" mass="12381">MFIAMNRFRMNQGFEADFEQMWRDRESQLDQVPGFLSFRLLRGPEDGACRLYASHTRWASREHFDAWRQSEAFHKAHAQAKAPQGTYAGAPVFEGFDVVLEETAHAD</sequence>
<organism evidence="2 3">
    <name type="scientific">Thiohalocapsa halophila</name>
    <dbReference type="NCBI Taxonomy" id="69359"/>
    <lineage>
        <taxon>Bacteria</taxon>
        <taxon>Pseudomonadati</taxon>
        <taxon>Pseudomonadota</taxon>
        <taxon>Gammaproteobacteria</taxon>
        <taxon>Chromatiales</taxon>
        <taxon>Chromatiaceae</taxon>
        <taxon>Thiohalocapsa</taxon>
    </lineage>
</organism>
<dbReference type="InterPro" id="IPR007138">
    <property type="entry name" value="ABM_dom"/>
</dbReference>
<dbReference type="RefSeq" id="WP_200235294.1">
    <property type="nucleotide sequence ID" value="NZ_NRRV01000012.1"/>
</dbReference>
<dbReference type="InterPro" id="IPR011008">
    <property type="entry name" value="Dimeric_a/b-barrel"/>
</dbReference>
<name>A0ABS1CEX0_9GAMM</name>